<dbReference type="NCBIfam" id="TIGR01730">
    <property type="entry name" value="RND_mfp"/>
    <property type="match status" value="1"/>
</dbReference>
<dbReference type="Gene3D" id="2.40.50.100">
    <property type="match status" value="1"/>
</dbReference>
<dbReference type="Pfam" id="PF25917">
    <property type="entry name" value="BSH_RND"/>
    <property type="match status" value="1"/>
</dbReference>
<dbReference type="PANTHER" id="PTHR30469:SF15">
    <property type="entry name" value="HLYD FAMILY OF SECRETION PROTEINS"/>
    <property type="match status" value="1"/>
</dbReference>
<evidence type="ECO:0000256" key="1">
    <source>
        <dbReference type="ARBA" id="ARBA00009477"/>
    </source>
</evidence>
<dbReference type="RefSeq" id="WP_234985127.1">
    <property type="nucleotide sequence ID" value="NZ_FQYW01000003.1"/>
</dbReference>
<dbReference type="GO" id="GO:1990281">
    <property type="term" value="C:efflux pump complex"/>
    <property type="evidence" value="ECO:0007669"/>
    <property type="project" value="TreeGrafter"/>
</dbReference>
<dbReference type="EMBL" id="FQYW01000003">
    <property type="protein sequence ID" value="SHI30785.1"/>
    <property type="molecule type" value="Genomic_DNA"/>
</dbReference>
<dbReference type="PROSITE" id="PS51257">
    <property type="entry name" value="PROKAR_LIPOPROTEIN"/>
    <property type="match status" value="1"/>
</dbReference>
<keyword evidence="2" id="KW-0732">Signal</keyword>
<dbReference type="Pfam" id="PF25954">
    <property type="entry name" value="Beta-barrel_RND_2"/>
    <property type="match status" value="1"/>
</dbReference>
<evidence type="ECO:0000259" key="3">
    <source>
        <dbReference type="Pfam" id="PF25917"/>
    </source>
</evidence>
<gene>
    <name evidence="5" type="ORF">SAMN02745671_00196</name>
</gene>
<dbReference type="GO" id="GO:0015562">
    <property type="term" value="F:efflux transmembrane transporter activity"/>
    <property type="evidence" value="ECO:0007669"/>
    <property type="project" value="TreeGrafter"/>
</dbReference>
<feature type="domain" description="CusB-like beta-barrel" evidence="4">
    <location>
        <begin position="206"/>
        <end position="280"/>
    </location>
</feature>
<organism evidence="5 6">
    <name type="scientific">Anaerovibrio lipolyticus DSM 3074</name>
    <dbReference type="NCBI Taxonomy" id="1120997"/>
    <lineage>
        <taxon>Bacteria</taxon>
        <taxon>Bacillati</taxon>
        <taxon>Bacillota</taxon>
        <taxon>Negativicutes</taxon>
        <taxon>Selenomonadales</taxon>
        <taxon>Selenomonadaceae</taxon>
        <taxon>Anaerovibrio</taxon>
    </lineage>
</organism>
<dbReference type="InterPro" id="IPR058625">
    <property type="entry name" value="MdtA-like_BSH"/>
</dbReference>
<protein>
    <submittedName>
        <fullName evidence="5">RND family efflux transporter, MFP subunit</fullName>
    </submittedName>
</protein>
<comment type="similarity">
    <text evidence="1">Belongs to the membrane fusion protein (MFP) (TC 8.A.1) family.</text>
</comment>
<dbReference type="Gene3D" id="2.40.30.170">
    <property type="match status" value="1"/>
</dbReference>
<evidence type="ECO:0000313" key="5">
    <source>
        <dbReference type="EMBL" id="SHI30785.1"/>
    </source>
</evidence>
<reference evidence="5 6" key="1">
    <citation type="submission" date="2016-11" db="EMBL/GenBank/DDBJ databases">
        <authorList>
            <person name="Jaros S."/>
            <person name="Januszkiewicz K."/>
            <person name="Wedrychowicz H."/>
        </authorList>
    </citation>
    <scope>NUCLEOTIDE SEQUENCE [LARGE SCALE GENOMIC DNA]</scope>
    <source>
        <strain evidence="5 6">DSM 3074</strain>
    </source>
</reference>
<dbReference type="Proteomes" id="UP000191240">
    <property type="component" value="Unassembled WGS sequence"/>
</dbReference>
<dbReference type="InterPro" id="IPR006143">
    <property type="entry name" value="RND_pump_MFP"/>
</dbReference>
<proteinExistence type="inferred from homology"/>
<dbReference type="AlphaFoldDB" id="A0A1M6A2V5"/>
<evidence type="ECO:0000313" key="6">
    <source>
        <dbReference type="Proteomes" id="UP000191240"/>
    </source>
</evidence>
<dbReference type="InterPro" id="IPR058792">
    <property type="entry name" value="Beta-barrel_RND_2"/>
</dbReference>
<dbReference type="PANTHER" id="PTHR30469">
    <property type="entry name" value="MULTIDRUG RESISTANCE PROTEIN MDTA"/>
    <property type="match status" value="1"/>
</dbReference>
<name>A0A1M6A2V5_9FIRM</name>
<feature type="signal peptide" evidence="2">
    <location>
        <begin position="1"/>
        <end position="20"/>
    </location>
</feature>
<sequence>MKKLIAILLSVLLMVSLVSGCGKSSEDGQRPQMVRTQQVGQQALNAEGTYTGTVRGRYETNVSFQVGGRIINRNVQVGDHVNSGDILMSIDPRDVVQQSNQGDAQVAAAKAQLDLAQSNLSRYQQLYAQEAVPAMVLDQYQTAYDSALAQYNQAVAGAATGHNALGYTALVSSASGVISSVSAEVGQVVGAGQTVLTLVQTNELEVEINIPENHLNDVELGKSVQISFWALKGVSVNGTVREISPMAESVSRTYKVRISVPNPPKGMQLGMTASVKCQESSGTNNDGMVLPLSAIYQIDDNPQVWVVDKGSDTVSLKNITFEKIGNNSVRVMGLNVGDIVVTAGVHKLRQGQKVRLAEGNEDD</sequence>
<accession>A0A1M6A2V5</accession>
<evidence type="ECO:0000259" key="4">
    <source>
        <dbReference type="Pfam" id="PF25954"/>
    </source>
</evidence>
<feature type="domain" description="Multidrug resistance protein MdtA-like barrel-sandwich hybrid" evidence="3">
    <location>
        <begin position="61"/>
        <end position="199"/>
    </location>
</feature>
<dbReference type="SUPFAM" id="SSF111369">
    <property type="entry name" value="HlyD-like secretion proteins"/>
    <property type="match status" value="1"/>
</dbReference>
<dbReference type="Gene3D" id="2.40.420.20">
    <property type="match status" value="1"/>
</dbReference>
<evidence type="ECO:0000256" key="2">
    <source>
        <dbReference type="SAM" id="SignalP"/>
    </source>
</evidence>
<dbReference type="Gene3D" id="1.10.287.470">
    <property type="entry name" value="Helix hairpin bin"/>
    <property type="match status" value="1"/>
</dbReference>
<feature type="chain" id="PRO_5039625702" evidence="2">
    <location>
        <begin position="21"/>
        <end position="363"/>
    </location>
</feature>